<protein>
    <submittedName>
        <fullName evidence="1">PQQ-binding-like beta-propeller repeat protein</fullName>
    </submittedName>
</protein>
<evidence type="ECO:0000313" key="2">
    <source>
        <dbReference type="Proteomes" id="UP001364695"/>
    </source>
</evidence>
<reference evidence="1" key="1">
    <citation type="submission" date="2023-10" db="EMBL/GenBank/DDBJ databases">
        <title>Amphibacter perezi, gen. nov., sp. nov. a novel taxa of the family Comamonadaceae, class Betaproteobacteria isolated from the skin microbiota of Pelophylax perezi from different populations.</title>
        <authorList>
            <person name="Costa S."/>
            <person name="Proenca D.N."/>
            <person name="Lopes I."/>
            <person name="Morais P.V."/>
        </authorList>
    </citation>
    <scope>NUCLEOTIDE SEQUENCE</scope>
    <source>
        <strain evidence="1">SL12-8</strain>
    </source>
</reference>
<comment type="caution">
    <text evidence="1">The sequence shown here is derived from an EMBL/GenBank/DDBJ whole genome shotgun (WGS) entry which is preliminary data.</text>
</comment>
<organism evidence="1 2">
    <name type="scientific">Amphibiibacter pelophylacis</name>
    <dbReference type="NCBI Taxonomy" id="1799477"/>
    <lineage>
        <taxon>Bacteria</taxon>
        <taxon>Pseudomonadati</taxon>
        <taxon>Pseudomonadota</taxon>
        <taxon>Betaproteobacteria</taxon>
        <taxon>Burkholderiales</taxon>
        <taxon>Sphaerotilaceae</taxon>
        <taxon>Amphibiibacter</taxon>
    </lineage>
</organism>
<sequence>MMTSDSFRPTFWAALVAAVALSACSGYSPPKPAPLVALDASVAAVQVPVVWESRLGPVGRLLQPVRVPGGWAVPDDKGQVRGLDAASGKTLWSADFGQALSAGVGSDGQVVAGITGTRTLRVMAVQGDGAGKPLWSVALDSAVVTPPLVAGERVFVLMQNQSVAAYDARTGRYLWLQKVGDRTAELALDAPGLLTAQGGRLVVGLGAVLASLDPATGAPVWSQPLSGVRASNEIERLAVPLAPALARGNTLCLRLFSTGVQCMDAATGQPQWQTRLDGAQGLGGDANWVLAVDGSDRVFAWQPPASTPSWRMDSLLNRGLTTPVLVGNRVVVGDAQGYVHVLDLANGQLVARFSAGGSAVRSLQADGADGVLVLSADGRVATYRLR</sequence>
<keyword evidence="2" id="KW-1185">Reference proteome</keyword>
<name>A0ACC6NZ21_9BURK</name>
<dbReference type="EMBL" id="JAWDIE010000002">
    <property type="protein sequence ID" value="MEJ7137211.1"/>
    <property type="molecule type" value="Genomic_DNA"/>
</dbReference>
<proteinExistence type="predicted"/>
<evidence type="ECO:0000313" key="1">
    <source>
        <dbReference type="EMBL" id="MEJ7137211.1"/>
    </source>
</evidence>
<accession>A0ACC6NZ21</accession>
<dbReference type="Proteomes" id="UP001364695">
    <property type="component" value="Unassembled WGS sequence"/>
</dbReference>
<gene>
    <name evidence="1" type="ORF">RV045_02045</name>
</gene>